<evidence type="ECO:0000313" key="4">
    <source>
        <dbReference type="Proteomes" id="UP001235939"/>
    </source>
</evidence>
<proteinExistence type="predicted"/>
<feature type="domain" description="PET" evidence="2">
    <location>
        <begin position="102"/>
        <end position="210"/>
    </location>
</feature>
<evidence type="ECO:0000259" key="2">
    <source>
        <dbReference type="PROSITE" id="PS51303"/>
    </source>
</evidence>
<protein>
    <submittedName>
        <fullName evidence="3">PRICKLE2</fullName>
    </submittedName>
</protein>
<gene>
    <name evidence="3" type="ORF">LAZ67_3004393</name>
</gene>
<sequence length="298" mass="33893">MVRTARKLPMTHTQSEDPRVSRHVRLASDNQGQTASLQLHWTSVSGTPTEDNTQRRLSTHSPLEVAFLVLWALLRKHIGFDSVGAKKKSGKKIQKLCHNYLDEARQDAASFPSFVSEAVIVSETKANTEWPQVQLYYAGIPEEKVPYVGSVGAQYRARQLALQLPPADTGLAAETEEERRAFAQARQPLSARAQQVQEAASCHQGKRSKGRRRWGYTDDLKQWTGRHEEMKRMAEELCRDHTYRGIPLFSPKIVTDTSHQTFYQDYGIKLREDPIHVPQNRQLSLLIIHQKYGNIVSP</sequence>
<reference evidence="3 4" key="1">
    <citation type="submission" date="2022-01" db="EMBL/GenBank/DDBJ databases">
        <title>A chromosomal length assembly of Cordylochernes scorpioides.</title>
        <authorList>
            <person name="Zeh D."/>
            <person name="Zeh J."/>
        </authorList>
    </citation>
    <scope>NUCLEOTIDE SEQUENCE [LARGE SCALE GENOMIC DNA]</scope>
    <source>
        <strain evidence="3">IN4F17</strain>
        <tissue evidence="3">Whole Body</tissue>
    </source>
</reference>
<evidence type="ECO:0000256" key="1">
    <source>
        <dbReference type="SAM" id="MobiDB-lite"/>
    </source>
</evidence>
<keyword evidence="4" id="KW-1185">Reference proteome</keyword>
<organism evidence="3 4">
    <name type="scientific">Cordylochernes scorpioides</name>
    <dbReference type="NCBI Taxonomy" id="51811"/>
    <lineage>
        <taxon>Eukaryota</taxon>
        <taxon>Metazoa</taxon>
        <taxon>Ecdysozoa</taxon>
        <taxon>Arthropoda</taxon>
        <taxon>Chelicerata</taxon>
        <taxon>Arachnida</taxon>
        <taxon>Pseudoscorpiones</taxon>
        <taxon>Cheliferoidea</taxon>
        <taxon>Chernetidae</taxon>
        <taxon>Cordylochernes</taxon>
    </lineage>
</organism>
<dbReference type="Proteomes" id="UP001235939">
    <property type="component" value="Chromosome 03"/>
</dbReference>
<dbReference type="PROSITE" id="PS51303">
    <property type="entry name" value="PET"/>
    <property type="match status" value="1"/>
</dbReference>
<dbReference type="EMBL" id="CP092865">
    <property type="protein sequence ID" value="UYV65439.1"/>
    <property type="molecule type" value="Genomic_DNA"/>
</dbReference>
<evidence type="ECO:0000313" key="3">
    <source>
        <dbReference type="EMBL" id="UYV65439.1"/>
    </source>
</evidence>
<accession>A0ABY6KAL6</accession>
<feature type="region of interest" description="Disordered" evidence="1">
    <location>
        <begin position="1"/>
        <end position="22"/>
    </location>
</feature>
<dbReference type="InterPro" id="IPR010442">
    <property type="entry name" value="PET_domain"/>
</dbReference>
<dbReference type="Pfam" id="PF06297">
    <property type="entry name" value="PET"/>
    <property type="match status" value="1"/>
</dbReference>
<name>A0ABY6KAL6_9ARAC</name>